<protein>
    <recommendedName>
        <fullName evidence="2">Casein kinase II subunit beta</fullName>
        <shortName evidence="2">CK II beta</shortName>
    </recommendedName>
</protein>
<dbReference type="PANTHER" id="PTHR11740:SF0">
    <property type="entry name" value="CASEIN KINASE II SUBUNIT BETA"/>
    <property type="match status" value="1"/>
</dbReference>
<evidence type="ECO:0000256" key="2">
    <source>
        <dbReference type="RuleBase" id="RU361268"/>
    </source>
</evidence>
<name>A0AAU9RU18_THLAR</name>
<comment type="subunit">
    <text evidence="2">Tetramer of two alpha and two beta subunits.</text>
</comment>
<evidence type="ECO:0000313" key="3">
    <source>
        <dbReference type="EMBL" id="CAH2047829.1"/>
    </source>
</evidence>
<sequence>MYKGLIRVMFKDRSGGIMGGGGSSLSEILGGAIDRKRINDALDKHLKNFSPSTSMVFTSKDKDSFPSISVSFCDISCISWFGNLRGNEFFCEVDEDYIYDDFSLCGLSGDMFTKKKNEMVQSAAEMLYALIHVRYIPSTKGMAPMN</sequence>
<dbReference type="GO" id="GO:0005737">
    <property type="term" value="C:cytoplasm"/>
    <property type="evidence" value="ECO:0007669"/>
    <property type="project" value="TreeGrafter"/>
</dbReference>
<dbReference type="InterPro" id="IPR000704">
    <property type="entry name" value="Casein_kinase_II_reg-sub"/>
</dbReference>
<dbReference type="Proteomes" id="UP000836841">
    <property type="component" value="Chromosome 2"/>
</dbReference>
<dbReference type="AlphaFoldDB" id="A0AAU9RU18"/>
<gene>
    <name evidence="3" type="ORF">TAV2_LOCUS6725</name>
</gene>
<dbReference type="GO" id="GO:0005956">
    <property type="term" value="C:protein kinase CK2 complex"/>
    <property type="evidence" value="ECO:0007669"/>
    <property type="project" value="UniProtKB-UniRule"/>
</dbReference>
<evidence type="ECO:0000256" key="1">
    <source>
        <dbReference type="ARBA" id="ARBA00006941"/>
    </source>
</evidence>
<organism evidence="3 4">
    <name type="scientific">Thlaspi arvense</name>
    <name type="common">Field penny-cress</name>
    <dbReference type="NCBI Taxonomy" id="13288"/>
    <lineage>
        <taxon>Eukaryota</taxon>
        <taxon>Viridiplantae</taxon>
        <taxon>Streptophyta</taxon>
        <taxon>Embryophyta</taxon>
        <taxon>Tracheophyta</taxon>
        <taxon>Spermatophyta</taxon>
        <taxon>Magnoliopsida</taxon>
        <taxon>eudicotyledons</taxon>
        <taxon>Gunneridae</taxon>
        <taxon>Pentapetalae</taxon>
        <taxon>rosids</taxon>
        <taxon>malvids</taxon>
        <taxon>Brassicales</taxon>
        <taxon>Brassicaceae</taxon>
        <taxon>Thlaspideae</taxon>
        <taxon>Thlaspi</taxon>
    </lineage>
</organism>
<dbReference type="EMBL" id="OU466858">
    <property type="protein sequence ID" value="CAH2047829.1"/>
    <property type="molecule type" value="Genomic_DNA"/>
</dbReference>
<dbReference type="Gene3D" id="1.10.1820.10">
    <property type="entry name" value="protein kinase ck2 holoenzyme, chain C, domain 1"/>
    <property type="match status" value="2"/>
</dbReference>
<comment type="similarity">
    <text evidence="1 2">Belongs to the casein kinase 2 subunit beta family.</text>
</comment>
<accession>A0AAU9RU18</accession>
<reference evidence="3 4" key="1">
    <citation type="submission" date="2022-03" db="EMBL/GenBank/DDBJ databases">
        <authorList>
            <person name="Nunn A."/>
            <person name="Chopra R."/>
            <person name="Nunn A."/>
            <person name="Contreras Garrido A."/>
        </authorList>
    </citation>
    <scope>NUCLEOTIDE SEQUENCE [LARGE SCALE GENOMIC DNA]</scope>
</reference>
<comment type="function">
    <text evidence="2">Plays a complex role in regulating the basal catalytic activity of the alpha subunit.</text>
</comment>
<dbReference type="Pfam" id="PF01214">
    <property type="entry name" value="CK_II_beta"/>
    <property type="match status" value="1"/>
</dbReference>
<evidence type="ECO:0000313" key="4">
    <source>
        <dbReference type="Proteomes" id="UP000836841"/>
    </source>
</evidence>
<dbReference type="InterPro" id="IPR035991">
    <property type="entry name" value="Casein_kinase_II_beta-like"/>
</dbReference>
<dbReference type="PRINTS" id="PR00472">
    <property type="entry name" value="CASNKINASEII"/>
</dbReference>
<dbReference type="SMART" id="SM01085">
    <property type="entry name" value="CK_II_beta"/>
    <property type="match status" value="1"/>
</dbReference>
<dbReference type="SUPFAM" id="SSF57798">
    <property type="entry name" value="Casein kinase II beta subunit"/>
    <property type="match status" value="1"/>
</dbReference>
<proteinExistence type="inferred from homology"/>
<dbReference type="PANTHER" id="PTHR11740">
    <property type="entry name" value="CASEIN KINASE II SUBUNIT BETA"/>
    <property type="match status" value="1"/>
</dbReference>
<dbReference type="GO" id="GO:0019887">
    <property type="term" value="F:protein kinase regulator activity"/>
    <property type="evidence" value="ECO:0007669"/>
    <property type="project" value="InterPro"/>
</dbReference>
<dbReference type="InterPro" id="IPR016149">
    <property type="entry name" value="Casein_kin_II_reg-sub_N"/>
</dbReference>
<keyword evidence="4" id="KW-1185">Reference proteome</keyword>